<keyword evidence="4 7" id="KW-1133">Transmembrane helix</keyword>
<dbReference type="InterPro" id="IPR008952">
    <property type="entry name" value="Tetraspanin_EC2_sf"/>
</dbReference>
<dbReference type="GO" id="GO:0016020">
    <property type="term" value="C:membrane"/>
    <property type="evidence" value="ECO:0007669"/>
    <property type="project" value="UniProtKB-SubCell"/>
</dbReference>
<comment type="similarity">
    <text evidence="2 7">Belongs to the tetraspanin (TM4SF) family.</text>
</comment>
<comment type="caution">
    <text evidence="7">Lacks conserved residue(s) required for the propagation of feature annotation.</text>
</comment>
<evidence type="ECO:0000256" key="5">
    <source>
        <dbReference type="ARBA" id="ARBA00023136"/>
    </source>
</evidence>
<name>A0A7J8H8V0_ROUAE</name>
<feature type="transmembrane region" description="Helical" evidence="7">
    <location>
        <begin position="90"/>
        <end position="113"/>
    </location>
</feature>
<reference evidence="9 10" key="1">
    <citation type="journal article" date="2020" name="Nature">
        <title>Six reference-quality genomes reveal evolution of bat adaptations.</title>
        <authorList>
            <person name="Jebb D."/>
            <person name="Huang Z."/>
            <person name="Pippel M."/>
            <person name="Hughes G.M."/>
            <person name="Lavrichenko K."/>
            <person name="Devanna P."/>
            <person name="Winkler S."/>
            <person name="Jermiin L.S."/>
            <person name="Skirmuntt E.C."/>
            <person name="Katzourakis A."/>
            <person name="Burkitt-Gray L."/>
            <person name="Ray D.A."/>
            <person name="Sullivan K.A.M."/>
            <person name="Roscito J.G."/>
            <person name="Kirilenko B.M."/>
            <person name="Davalos L.M."/>
            <person name="Corthals A.P."/>
            <person name="Power M.L."/>
            <person name="Jones G."/>
            <person name="Ransome R.D."/>
            <person name="Dechmann D.K.N."/>
            <person name="Locatelli A.G."/>
            <person name="Puechmaille S.J."/>
            <person name="Fedrigo O."/>
            <person name="Jarvis E.D."/>
            <person name="Hiller M."/>
            <person name="Vernes S.C."/>
            <person name="Myers E.W."/>
            <person name="Teeling E.C."/>
        </authorList>
    </citation>
    <scope>NUCLEOTIDE SEQUENCE [LARGE SCALE GENOMIC DNA]</scope>
    <source>
        <strain evidence="9">MRouAeg1</strain>
        <tissue evidence="9">Muscle</tissue>
    </source>
</reference>
<keyword evidence="3 7" id="KW-0812">Transmembrane</keyword>
<keyword evidence="6" id="KW-1015">Disulfide bond</keyword>
<organism evidence="9 10">
    <name type="scientific">Rousettus aegyptiacus</name>
    <name type="common">Egyptian fruit bat</name>
    <name type="synonym">Pteropus aegyptiacus</name>
    <dbReference type="NCBI Taxonomy" id="9407"/>
    <lineage>
        <taxon>Eukaryota</taxon>
        <taxon>Metazoa</taxon>
        <taxon>Chordata</taxon>
        <taxon>Craniata</taxon>
        <taxon>Vertebrata</taxon>
        <taxon>Euteleostomi</taxon>
        <taxon>Mammalia</taxon>
        <taxon>Eutheria</taxon>
        <taxon>Laurasiatheria</taxon>
        <taxon>Chiroptera</taxon>
        <taxon>Yinpterochiroptera</taxon>
        <taxon>Pteropodoidea</taxon>
        <taxon>Pteropodidae</taxon>
        <taxon>Rousettinae</taxon>
        <taxon>Rousettus</taxon>
    </lineage>
</organism>
<dbReference type="PIRSF" id="PIRSF002419">
    <property type="entry name" value="Tetraspanin"/>
    <property type="match status" value="1"/>
</dbReference>
<evidence type="ECO:0000256" key="6">
    <source>
        <dbReference type="PIRSR" id="PIRSR002419-1"/>
    </source>
</evidence>
<feature type="disulfide bond" evidence="6">
    <location>
        <begin position="155"/>
        <end position="183"/>
    </location>
</feature>
<evidence type="ECO:0000256" key="3">
    <source>
        <dbReference type="ARBA" id="ARBA00022692"/>
    </source>
</evidence>
<evidence type="ECO:0000313" key="9">
    <source>
        <dbReference type="EMBL" id="KAF6468471.1"/>
    </source>
</evidence>
<dbReference type="AlphaFoldDB" id="A0A7J8H8V0"/>
<comment type="caution">
    <text evidence="9">The sequence shown here is derived from an EMBL/GenBank/DDBJ whole genome shotgun (WGS) entry which is preliminary data.</text>
</comment>
<dbReference type="InterPro" id="IPR018499">
    <property type="entry name" value="Tetraspanin/Peripherin"/>
</dbReference>
<accession>A0A7J8H8V0</accession>
<protein>
    <recommendedName>
        <fullName evidence="7">Tetraspanin</fullName>
    </recommendedName>
</protein>
<dbReference type="Proteomes" id="UP000593571">
    <property type="component" value="Unassembled WGS sequence"/>
</dbReference>
<proteinExistence type="inferred from homology"/>
<dbReference type="SUPFAM" id="SSF48652">
    <property type="entry name" value="Tetraspanin"/>
    <property type="match status" value="1"/>
</dbReference>
<gene>
    <name evidence="9" type="ORF">HJG63_019997</name>
</gene>
<feature type="disulfide bond" evidence="6">
    <location>
        <begin position="156"/>
        <end position="173"/>
    </location>
</feature>
<keyword evidence="10" id="KW-1185">Reference proteome</keyword>
<feature type="transmembrane region" description="Helical" evidence="7">
    <location>
        <begin position="57"/>
        <end position="78"/>
    </location>
</feature>
<evidence type="ECO:0000313" key="10">
    <source>
        <dbReference type="Proteomes" id="UP000593571"/>
    </source>
</evidence>
<evidence type="ECO:0000256" key="8">
    <source>
        <dbReference type="SAM" id="MobiDB-lite"/>
    </source>
</evidence>
<evidence type="ECO:0000256" key="1">
    <source>
        <dbReference type="ARBA" id="ARBA00004141"/>
    </source>
</evidence>
<dbReference type="Gene3D" id="1.10.1450.10">
    <property type="entry name" value="Tetraspanin"/>
    <property type="match status" value="1"/>
</dbReference>
<comment type="subcellular location">
    <subcellularLocation>
        <location evidence="1 7">Membrane</location>
        <topology evidence="1 7">Multi-pass membrane protein</topology>
    </subcellularLocation>
</comment>
<evidence type="ECO:0000256" key="7">
    <source>
        <dbReference type="RuleBase" id="RU361218"/>
    </source>
</evidence>
<dbReference type="Pfam" id="PF00335">
    <property type="entry name" value="Tetraspanin"/>
    <property type="match status" value="1"/>
</dbReference>
<sequence>MGSWSRVRAAKCQMLATSCFVLLLGLCVATATLLTHFGAHFAVVSRVSPEGSPYKALHHWAFYAGIGLAGLLTLGAALSATATVREAGGLMAGGFLCFALAFCALVQVAVWGVHSPSQVEDAMLDVYDLVYDQAVKGRSGARWQELVAIQDTFRCCGKNGPSSLLGSGQAELCRGEEAVRQDCLRAIGSFLRTHRHVTSALTGAGLAAMLAPQGRLRPEPTGPRRPAPGAQLLQTLRGHTRASSPVRRGCPQ</sequence>
<dbReference type="InterPro" id="IPR000301">
    <property type="entry name" value="Tetraspanin_animals"/>
</dbReference>
<evidence type="ECO:0000256" key="2">
    <source>
        <dbReference type="ARBA" id="ARBA00006840"/>
    </source>
</evidence>
<dbReference type="EMBL" id="JACASE010000005">
    <property type="protein sequence ID" value="KAF6468471.1"/>
    <property type="molecule type" value="Genomic_DNA"/>
</dbReference>
<keyword evidence="5 7" id="KW-0472">Membrane</keyword>
<evidence type="ECO:0000256" key="4">
    <source>
        <dbReference type="ARBA" id="ARBA00022989"/>
    </source>
</evidence>
<feature type="region of interest" description="Disordered" evidence="8">
    <location>
        <begin position="214"/>
        <end position="252"/>
    </location>
</feature>